<dbReference type="Gene3D" id="3.10.580.10">
    <property type="entry name" value="CBS-domain"/>
    <property type="match status" value="1"/>
</dbReference>
<dbReference type="SMART" id="SM00116">
    <property type="entry name" value="CBS"/>
    <property type="match status" value="2"/>
</dbReference>
<feature type="domain" description="CBS" evidence="4">
    <location>
        <begin position="158"/>
        <end position="216"/>
    </location>
</feature>
<evidence type="ECO:0000313" key="6">
    <source>
        <dbReference type="Proteomes" id="UP000235015"/>
    </source>
</evidence>
<feature type="domain" description="CBS" evidence="4">
    <location>
        <begin position="223"/>
        <end position="279"/>
    </location>
</feature>
<dbReference type="Pfam" id="PF10335">
    <property type="entry name" value="DUF294_C"/>
    <property type="match status" value="1"/>
</dbReference>
<dbReference type="Pfam" id="PF00571">
    <property type="entry name" value="CBS"/>
    <property type="match status" value="2"/>
</dbReference>
<dbReference type="InterPro" id="IPR018490">
    <property type="entry name" value="cNMP-bd_dom_sf"/>
</dbReference>
<evidence type="ECO:0000256" key="1">
    <source>
        <dbReference type="ARBA" id="ARBA00023122"/>
    </source>
</evidence>
<dbReference type="GO" id="GO:0008773">
    <property type="term" value="F:[protein-PII] uridylyltransferase activity"/>
    <property type="evidence" value="ECO:0007669"/>
    <property type="project" value="InterPro"/>
</dbReference>
<dbReference type="PANTHER" id="PTHR43080:SF2">
    <property type="entry name" value="CBS DOMAIN-CONTAINING PROTEIN"/>
    <property type="match status" value="1"/>
</dbReference>
<sequence length="626" mass="70340">MKQQRETVTTEQILAATRTFRDVPMETLRALVACASRRVLPGGVALFRPGEAYKKEIYILFDGSVVMHRPTGRQDTVLPGDLIGLANYLDKNDYTTKTIATSQSEILAIPEDRFKTLEEAQPELFNALNRVIATKLRERSPDRSISTGVLAQPVTRVMHSPVASCTPETTLQEAFGIMKARKIGSLVVTDHQGLLRGVLTYAGLAEAVMLNGAEPENRVTQVAAETPRVIDPETALWEAEEIMKRHSAKYLIVLEDQCPIGIVSQTDILRILISRPSTLTNRFREADSIKELAGLTPLLVDAAIDIQETNHRPSSAVRLLSEYHLIAQRRAVELTLRWMETRDLGKAPVGFSVLIMGSGGRLEMLLNPDQDNGIIIEDTPISESKAVKEWFDHFCNRLNLNLDRIGYPLCPGAIMARNSLYNKTLSKWKQQISHIADHPTEKAARWSNVVFDFDTLYGDDSLTTELRRHALAELKEKPRLLKMMSDHDAEGKPAIGFFNQLVTMKDDQGEYIDIKRNGLRIIADAARIFSLQNGIAAQNTTDRLNALMRVGKLSTDFKDSVQEAFEELLDLLLTHQIEQGKSGRELNKLINPERLSPQSRSTLRMAMRAVKRFQERLQDDYATDIF</sequence>
<dbReference type="InterPro" id="IPR046342">
    <property type="entry name" value="CBS_dom_sf"/>
</dbReference>
<dbReference type="PROSITE" id="PS50042">
    <property type="entry name" value="CNMP_BINDING_3"/>
    <property type="match status" value="1"/>
</dbReference>
<dbReference type="CDD" id="cd00038">
    <property type="entry name" value="CAP_ED"/>
    <property type="match status" value="1"/>
</dbReference>
<dbReference type="InterPro" id="IPR051257">
    <property type="entry name" value="Diverse_CBS-Domain"/>
</dbReference>
<dbReference type="InterPro" id="IPR014710">
    <property type="entry name" value="RmlC-like_jellyroll"/>
</dbReference>
<dbReference type="SUPFAM" id="SSF51206">
    <property type="entry name" value="cAMP-binding domain-like"/>
    <property type="match status" value="1"/>
</dbReference>
<evidence type="ECO:0000313" key="5">
    <source>
        <dbReference type="EMBL" id="PLX61127.1"/>
    </source>
</evidence>
<protein>
    <submittedName>
        <fullName evidence="5">Cyclic nucleotide-binding protein</fullName>
    </submittedName>
</protein>
<accession>A0A2N6CV95</accession>
<comment type="caution">
    <text evidence="5">The sequence shown here is derived from an EMBL/GenBank/DDBJ whole genome shotgun (WGS) entry which is preliminary data.</text>
</comment>
<evidence type="ECO:0000259" key="4">
    <source>
        <dbReference type="PROSITE" id="PS51371"/>
    </source>
</evidence>
<dbReference type="AlphaFoldDB" id="A0A2N6CV95"/>
<dbReference type="Pfam" id="PF03445">
    <property type="entry name" value="DUF294"/>
    <property type="match status" value="1"/>
</dbReference>
<dbReference type="Proteomes" id="UP000235015">
    <property type="component" value="Unassembled WGS sequence"/>
</dbReference>
<dbReference type="InterPro" id="IPR000595">
    <property type="entry name" value="cNMP-bd_dom"/>
</dbReference>
<name>A0A2N6CV95_9GAMM</name>
<dbReference type="InterPro" id="IPR018821">
    <property type="entry name" value="DUF294_put_nucleoTrafse_sb-bd"/>
</dbReference>
<dbReference type="SMART" id="SM00100">
    <property type="entry name" value="cNMP"/>
    <property type="match status" value="1"/>
</dbReference>
<proteinExistence type="predicted"/>
<feature type="domain" description="Cyclic nucleotide-binding" evidence="3">
    <location>
        <begin position="19"/>
        <end position="117"/>
    </location>
</feature>
<dbReference type="STRING" id="1111735.GCA_000428045_00715"/>
<dbReference type="CDD" id="cd05401">
    <property type="entry name" value="NT_GlnE_GlnD_like"/>
    <property type="match status" value="1"/>
</dbReference>
<dbReference type="RefSeq" id="WP_273439716.1">
    <property type="nucleotide sequence ID" value="NZ_PKUN01000021.1"/>
</dbReference>
<dbReference type="Pfam" id="PF00027">
    <property type="entry name" value="cNMP_binding"/>
    <property type="match status" value="1"/>
</dbReference>
<dbReference type="InterPro" id="IPR000644">
    <property type="entry name" value="CBS_dom"/>
</dbReference>
<keyword evidence="1 2" id="KW-0129">CBS domain</keyword>
<evidence type="ECO:0000256" key="2">
    <source>
        <dbReference type="PROSITE-ProRule" id="PRU00703"/>
    </source>
</evidence>
<reference evidence="5 6" key="1">
    <citation type="submission" date="2017-11" db="EMBL/GenBank/DDBJ databases">
        <title>Genome-resolved metagenomics identifies genetic mobility, metabolic interactions, and unexpected diversity in perchlorate-reducing communities.</title>
        <authorList>
            <person name="Barnum T.P."/>
            <person name="Figueroa I.A."/>
            <person name="Carlstrom C.I."/>
            <person name="Lucas L.N."/>
            <person name="Engelbrektson A.L."/>
            <person name="Coates J.D."/>
        </authorList>
    </citation>
    <scope>NUCLEOTIDE SEQUENCE [LARGE SCALE GENOMIC DNA]</scope>
    <source>
        <strain evidence="5">BM301</strain>
    </source>
</reference>
<dbReference type="Gene3D" id="2.60.120.10">
    <property type="entry name" value="Jelly Rolls"/>
    <property type="match status" value="1"/>
</dbReference>
<dbReference type="SUPFAM" id="SSF54631">
    <property type="entry name" value="CBS-domain pair"/>
    <property type="match status" value="1"/>
</dbReference>
<organism evidence="5 6">
    <name type="scientific">Sedimenticola selenatireducens</name>
    <dbReference type="NCBI Taxonomy" id="191960"/>
    <lineage>
        <taxon>Bacteria</taxon>
        <taxon>Pseudomonadati</taxon>
        <taxon>Pseudomonadota</taxon>
        <taxon>Gammaproteobacteria</taxon>
        <taxon>Chromatiales</taxon>
        <taxon>Sedimenticolaceae</taxon>
        <taxon>Sedimenticola</taxon>
    </lineage>
</organism>
<dbReference type="InterPro" id="IPR005105">
    <property type="entry name" value="GlnD_Uridyltrans_N"/>
</dbReference>
<evidence type="ECO:0000259" key="3">
    <source>
        <dbReference type="PROSITE" id="PS50042"/>
    </source>
</evidence>
<dbReference type="PANTHER" id="PTHR43080">
    <property type="entry name" value="CBS DOMAIN-CONTAINING PROTEIN CBSX3, MITOCHONDRIAL"/>
    <property type="match status" value="1"/>
</dbReference>
<dbReference type="EMBL" id="PKUN01000021">
    <property type="protein sequence ID" value="PLX61127.1"/>
    <property type="molecule type" value="Genomic_DNA"/>
</dbReference>
<gene>
    <name evidence="5" type="ORF">C0630_12050</name>
</gene>
<dbReference type="PROSITE" id="PS51371">
    <property type="entry name" value="CBS"/>
    <property type="match status" value="2"/>
</dbReference>